<dbReference type="OrthoDB" id="4146344at2"/>
<dbReference type="AlphaFoldDB" id="A0A430KTA3"/>
<dbReference type="Pfam" id="PF09836">
    <property type="entry name" value="DUF2063"/>
    <property type="match status" value="1"/>
</dbReference>
<proteinExistence type="predicted"/>
<gene>
    <name evidence="2" type="ORF">EH243_06460</name>
</gene>
<dbReference type="EMBL" id="RQXW01000004">
    <property type="protein sequence ID" value="RTE66716.1"/>
    <property type="molecule type" value="Genomic_DNA"/>
</dbReference>
<evidence type="ECO:0000259" key="1">
    <source>
        <dbReference type="Pfam" id="PF09836"/>
    </source>
</evidence>
<dbReference type="RefSeq" id="WP_126157819.1">
    <property type="nucleotide sequence ID" value="NZ_RQXW01000004.1"/>
</dbReference>
<accession>A0A430KTA3</accession>
<evidence type="ECO:0000313" key="2">
    <source>
        <dbReference type="EMBL" id="RTE66716.1"/>
    </source>
</evidence>
<name>A0A430KTA3_9GAMM</name>
<dbReference type="Proteomes" id="UP000283087">
    <property type="component" value="Unassembled WGS sequence"/>
</dbReference>
<keyword evidence="3" id="KW-1185">Reference proteome</keyword>
<evidence type="ECO:0000313" key="3">
    <source>
        <dbReference type="Proteomes" id="UP000283087"/>
    </source>
</evidence>
<dbReference type="InterPro" id="IPR044922">
    <property type="entry name" value="DUF2063_N_sf"/>
</dbReference>
<feature type="domain" description="Putative DNA-binding" evidence="1">
    <location>
        <begin position="8"/>
        <end position="95"/>
    </location>
</feature>
<dbReference type="InterPro" id="IPR018640">
    <property type="entry name" value="DUF2063"/>
</dbReference>
<reference evidence="2 3" key="1">
    <citation type="submission" date="2018-11" db="EMBL/GenBank/DDBJ databases">
        <title>The draft genome sequence of Amphritea opalescens ANRC-JH13T.</title>
        <authorList>
            <person name="Fang Z."/>
            <person name="Zhang Y."/>
            <person name="Han X."/>
        </authorList>
    </citation>
    <scope>NUCLEOTIDE SEQUENCE [LARGE SCALE GENOMIC DNA]</scope>
    <source>
        <strain evidence="2 3">ANRC-JH13</strain>
    </source>
</reference>
<protein>
    <submittedName>
        <fullName evidence="2">DUF2063 domain-containing protein</fullName>
    </submittedName>
</protein>
<dbReference type="Gene3D" id="1.10.150.690">
    <property type="entry name" value="DUF2063"/>
    <property type="match status" value="1"/>
</dbReference>
<comment type="caution">
    <text evidence="2">The sequence shown here is derived from an EMBL/GenBank/DDBJ whole genome shotgun (WGS) entry which is preliminary data.</text>
</comment>
<sequence length="286" mass="31700">MSLSPYIDAFTDYLRTGDAGGMNDYCVDATQIKRLAIYRNGFYKGCIDALAANFPVCEKSLGREYFNQFAGLYVDHYPPEIGTLVGYGEYFPYFIRDLLAELEQQGGPMLLPASLVDLARLDYAWLTSLMSAGTTQTLTADKITWLVEQGEDFTQAQVTLNASVDLLRFNPGTLNQWIGFKMNSPDVEPLQLSPEGHMNLSELAQADSSIAVDTVMFWQLNGAVQARLLSAPEVALMRVLQDDGVLEKAFDAALALDPSFDVSDVFSACLQNEILDIDLTKYNYKS</sequence>
<organism evidence="2 3">
    <name type="scientific">Amphritea opalescens</name>
    <dbReference type="NCBI Taxonomy" id="2490544"/>
    <lineage>
        <taxon>Bacteria</taxon>
        <taxon>Pseudomonadati</taxon>
        <taxon>Pseudomonadota</taxon>
        <taxon>Gammaproteobacteria</taxon>
        <taxon>Oceanospirillales</taxon>
        <taxon>Oceanospirillaceae</taxon>
        <taxon>Amphritea</taxon>
    </lineage>
</organism>